<name>A0AAV0V008_HYABA</name>
<dbReference type="PANTHER" id="PTHR28037">
    <property type="entry name" value="ALCOHOL O-ACETYLTRANSFERASE 1-RELATED"/>
    <property type="match status" value="1"/>
</dbReference>
<organism evidence="2 3">
    <name type="scientific">Hyaloperonospora brassicae</name>
    <name type="common">Brassica downy mildew</name>
    <name type="synonym">Peronospora brassicae</name>
    <dbReference type="NCBI Taxonomy" id="162125"/>
    <lineage>
        <taxon>Eukaryota</taxon>
        <taxon>Sar</taxon>
        <taxon>Stramenopiles</taxon>
        <taxon>Oomycota</taxon>
        <taxon>Peronosporomycetes</taxon>
        <taxon>Peronosporales</taxon>
        <taxon>Peronosporaceae</taxon>
        <taxon>Hyaloperonospora</taxon>
    </lineage>
</organism>
<keyword evidence="3" id="KW-1185">Reference proteome</keyword>
<reference evidence="2" key="1">
    <citation type="submission" date="2022-12" db="EMBL/GenBank/DDBJ databases">
        <authorList>
            <person name="Webb A."/>
        </authorList>
    </citation>
    <scope>NUCLEOTIDE SEQUENCE</scope>
    <source>
        <strain evidence="2">Hp1</strain>
    </source>
</reference>
<feature type="compositionally biased region" description="Low complexity" evidence="1">
    <location>
        <begin position="438"/>
        <end position="451"/>
    </location>
</feature>
<accession>A0AAV0V008</accession>
<dbReference type="AlphaFoldDB" id="A0AAV0V008"/>
<evidence type="ECO:0000256" key="1">
    <source>
        <dbReference type="SAM" id="MobiDB-lite"/>
    </source>
</evidence>
<gene>
    <name evidence="2" type="ORF">HBR001_LOCUS9025</name>
</gene>
<dbReference type="Proteomes" id="UP001162031">
    <property type="component" value="Unassembled WGS sequence"/>
</dbReference>
<comment type="caution">
    <text evidence="2">The sequence shown here is derived from an EMBL/GenBank/DDBJ whole genome shotgun (WGS) entry which is preliminary data.</text>
</comment>
<protein>
    <recommendedName>
        <fullName evidence="4">Condensation domain-containing protein</fullName>
    </recommendedName>
</protein>
<feature type="region of interest" description="Disordered" evidence="1">
    <location>
        <begin position="433"/>
        <end position="483"/>
    </location>
</feature>
<sequence>MKHDTSGGPPAGTRVSLRGVERMVSATDGVSTKLAHSMLVRGDTANLLRFLPTALLNTFNMHPRMRALQVRDELFTAEIQAPVTAEDLASLLHVRMLAPADYGDGAPSSWQAFVESECSIGFDRYTQLPFYLTVWMAKRKAYARFMLFSDQYMSDSFSGVVVLHCLLEQISLLARAQHHVPLMPTATEFPLPPSLYRLWLKRLTWAKPLLKGTTALFGRRLFRGHVHRFTPLVSARSDQQDFAVPPVTNSTLALFADGEPTCMQQALGRCRHEGVTLQAVLTVVVLLAFYRVQSTGTGHRGRCSSPFRVVLDVDCNMRPHVQCPPAPNDDHHQVGLFTATTDLRWLTSEGVDVLATRFWDAADRATREVQTNLKHTLSMALPTITADQKLNATMDVSFLRDVRVAHSVTADGGVAEVVRYPFAKHHSLTAWSEAHGQSGLPSPSPSSSPEQRSSDLMLSSDDEGASSQQLLQPERTDSTTPPDGLSIASLHVYKALPHLAPSATVFLSAVNAFGYSMAHKVEPDVANALFTTLVVIFESVGSIGRDETLLDVLARVDTDHE</sequence>
<evidence type="ECO:0000313" key="2">
    <source>
        <dbReference type="EMBL" id="CAI5742526.1"/>
    </source>
</evidence>
<dbReference type="InterPro" id="IPR052058">
    <property type="entry name" value="Alcohol_O-acetyltransferase"/>
</dbReference>
<evidence type="ECO:0000313" key="3">
    <source>
        <dbReference type="Proteomes" id="UP001162031"/>
    </source>
</evidence>
<evidence type="ECO:0008006" key="4">
    <source>
        <dbReference type="Google" id="ProtNLM"/>
    </source>
</evidence>
<proteinExistence type="predicted"/>
<dbReference type="PANTHER" id="PTHR28037:SF1">
    <property type="entry name" value="ALCOHOL O-ACETYLTRANSFERASE 1-RELATED"/>
    <property type="match status" value="1"/>
</dbReference>
<dbReference type="EMBL" id="CANTFL010001471">
    <property type="protein sequence ID" value="CAI5742526.1"/>
    <property type="molecule type" value="Genomic_DNA"/>
</dbReference>